<name>A0A9Q1IYP7_SYNKA</name>
<proteinExistence type="predicted"/>
<feature type="region of interest" description="Disordered" evidence="1">
    <location>
        <begin position="24"/>
        <end position="124"/>
    </location>
</feature>
<evidence type="ECO:0000313" key="3">
    <source>
        <dbReference type="Proteomes" id="UP001152622"/>
    </source>
</evidence>
<accession>A0A9Q1IYP7</accession>
<sequence length="124" mass="13420">MGLIGLISRCSAFPQSDWTAGGIRSQTHLETSGLPKSSSFSGDRENSDFDEKQAVRRTGKQLGFQRRLSKDSQATSGGVGEWMSKKLSVPVDGIGSRDPAVSKPHVSKKPPALERPVFPPSRPR</sequence>
<feature type="compositionally biased region" description="Basic and acidic residues" evidence="1">
    <location>
        <begin position="42"/>
        <end position="54"/>
    </location>
</feature>
<evidence type="ECO:0000256" key="1">
    <source>
        <dbReference type="SAM" id="MobiDB-lite"/>
    </source>
</evidence>
<gene>
    <name evidence="2" type="ORF">SKAU_G00204490</name>
</gene>
<keyword evidence="3" id="KW-1185">Reference proteome</keyword>
<feature type="compositionally biased region" description="Polar residues" evidence="1">
    <location>
        <begin position="24"/>
        <end position="41"/>
    </location>
</feature>
<evidence type="ECO:0000313" key="2">
    <source>
        <dbReference type="EMBL" id="KAJ8357655.1"/>
    </source>
</evidence>
<protein>
    <submittedName>
        <fullName evidence="2">Uncharacterized protein</fullName>
    </submittedName>
</protein>
<dbReference type="EMBL" id="JAINUF010000006">
    <property type="protein sequence ID" value="KAJ8357655.1"/>
    <property type="molecule type" value="Genomic_DNA"/>
</dbReference>
<reference evidence="2" key="1">
    <citation type="journal article" date="2023" name="Science">
        <title>Genome structures resolve the early diversification of teleost fishes.</title>
        <authorList>
            <person name="Parey E."/>
            <person name="Louis A."/>
            <person name="Montfort J."/>
            <person name="Bouchez O."/>
            <person name="Roques C."/>
            <person name="Iampietro C."/>
            <person name="Lluch J."/>
            <person name="Castinel A."/>
            <person name="Donnadieu C."/>
            <person name="Desvignes T."/>
            <person name="Floi Bucao C."/>
            <person name="Jouanno E."/>
            <person name="Wen M."/>
            <person name="Mejri S."/>
            <person name="Dirks R."/>
            <person name="Jansen H."/>
            <person name="Henkel C."/>
            <person name="Chen W.J."/>
            <person name="Zahm M."/>
            <person name="Cabau C."/>
            <person name="Klopp C."/>
            <person name="Thompson A.W."/>
            <person name="Robinson-Rechavi M."/>
            <person name="Braasch I."/>
            <person name="Lecointre G."/>
            <person name="Bobe J."/>
            <person name="Postlethwait J.H."/>
            <person name="Berthelot C."/>
            <person name="Roest Crollius H."/>
            <person name="Guiguen Y."/>
        </authorList>
    </citation>
    <scope>NUCLEOTIDE SEQUENCE</scope>
    <source>
        <strain evidence="2">WJC10195</strain>
    </source>
</reference>
<dbReference type="AlphaFoldDB" id="A0A9Q1IYP7"/>
<comment type="caution">
    <text evidence="2">The sequence shown here is derived from an EMBL/GenBank/DDBJ whole genome shotgun (WGS) entry which is preliminary data.</text>
</comment>
<organism evidence="2 3">
    <name type="scientific">Synaphobranchus kaupii</name>
    <name type="common">Kaup's arrowtooth eel</name>
    <dbReference type="NCBI Taxonomy" id="118154"/>
    <lineage>
        <taxon>Eukaryota</taxon>
        <taxon>Metazoa</taxon>
        <taxon>Chordata</taxon>
        <taxon>Craniata</taxon>
        <taxon>Vertebrata</taxon>
        <taxon>Euteleostomi</taxon>
        <taxon>Actinopterygii</taxon>
        <taxon>Neopterygii</taxon>
        <taxon>Teleostei</taxon>
        <taxon>Anguilliformes</taxon>
        <taxon>Synaphobranchidae</taxon>
        <taxon>Synaphobranchus</taxon>
    </lineage>
</organism>
<dbReference type="Proteomes" id="UP001152622">
    <property type="component" value="Chromosome 6"/>
</dbReference>